<dbReference type="Proteomes" id="UP000310639">
    <property type="component" value="Chromosome"/>
</dbReference>
<reference evidence="2 3" key="1">
    <citation type="submission" date="2019-04" db="EMBL/GenBank/DDBJ databases">
        <title>Saccharibacteria TM7 genomes.</title>
        <authorList>
            <person name="Bor B."/>
            <person name="He X."/>
            <person name="Chen T."/>
            <person name="Dewhirst F.E."/>
        </authorList>
    </citation>
    <scope>NUCLEOTIDE SEQUENCE [LARGE SCALE GENOMIC DNA]</scope>
    <source>
        <strain evidence="2 3">BB001</strain>
    </source>
</reference>
<dbReference type="KEGG" id="nft:FBF37_03850"/>
<keyword evidence="1" id="KW-1133">Transmembrane helix</keyword>
<keyword evidence="3" id="KW-1185">Reference proteome</keyword>
<name>A0A4P9A417_9BACT</name>
<proteinExistence type="predicted"/>
<evidence type="ECO:0000256" key="1">
    <source>
        <dbReference type="SAM" id="Phobius"/>
    </source>
</evidence>
<organism evidence="2 3">
    <name type="scientific">Candidatus Nanosynbacter featherlites</name>
    <dbReference type="NCBI Taxonomy" id="2572088"/>
    <lineage>
        <taxon>Bacteria</taxon>
        <taxon>Candidatus Saccharimonadota</taxon>
        <taxon>Candidatus Saccharimonadia</taxon>
        <taxon>Candidatus Nanosynbacterales</taxon>
        <taxon>Candidatus Nanosynbacteraceae</taxon>
        <taxon>Candidatus Nanosynbacter</taxon>
    </lineage>
</organism>
<keyword evidence="1" id="KW-0812">Transmembrane</keyword>
<dbReference type="RefSeq" id="WP_138079646.1">
    <property type="nucleotide sequence ID" value="NZ_CP040004.1"/>
</dbReference>
<dbReference type="EMBL" id="CP040004">
    <property type="protein sequence ID" value="QCT42562.1"/>
    <property type="molecule type" value="Genomic_DNA"/>
</dbReference>
<sequence>MSISFVKRTQRWQWVMAVAIIAVATMFVLVDRQGPRLRRAEYVPAPKSGSVAQWRFYFNQSVKDPSPDNVRLSAGRLYGVTTTNDVVTVQVLKTGPEPTEQHVTIIDLQSKYGNRSSTITHVVRKPDTLFYNPTK</sequence>
<protein>
    <submittedName>
        <fullName evidence="2">Uncharacterized protein</fullName>
    </submittedName>
</protein>
<dbReference type="AlphaFoldDB" id="A0A4P9A417"/>
<dbReference type="OrthoDB" id="9848720at2"/>
<gene>
    <name evidence="2" type="ORF">FBF37_03850</name>
</gene>
<accession>A0A4P9A417</accession>
<evidence type="ECO:0000313" key="3">
    <source>
        <dbReference type="Proteomes" id="UP000310639"/>
    </source>
</evidence>
<keyword evidence="1" id="KW-0472">Membrane</keyword>
<evidence type="ECO:0000313" key="2">
    <source>
        <dbReference type="EMBL" id="QCT42562.1"/>
    </source>
</evidence>
<feature type="transmembrane region" description="Helical" evidence="1">
    <location>
        <begin position="12"/>
        <end position="30"/>
    </location>
</feature>